<accession>A0A8H6YJ93</accession>
<organism evidence="1 2">
    <name type="scientific">Mycena venus</name>
    <dbReference type="NCBI Taxonomy" id="2733690"/>
    <lineage>
        <taxon>Eukaryota</taxon>
        <taxon>Fungi</taxon>
        <taxon>Dikarya</taxon>
        <taxon>Basidiomycota</taxon>
        <taxon>Agaricomycotina</taxon>
        <taxon>Agaricomycetes</taxon>
        <taxon>Agaricomycetidae</taxon>
        <taxon>Agaricales</taxon>
        <taxon>Marasmiineae</taxon>
        <taxon>Mycenaceae</taxon>
        <taxon>Mycena</taxon>
    </lineage>
</organism>
<dbReference type="PANTHER" id="PTHR31902:SF14">
    <property type="entry name" value="ACTIN PATCHES DISTAL PROTEIN 1"/>
    <property type="match status" value="1"/>
</dbReference>
<dbReference type="Gene3D" id="3.40.30.10">
    <property type="entry name" value="Glutaredoxin"/>
    <property type="match status" value="1"/>
</dbReference>
<sequence length="365" mass="40842">MYIILSVRDLIFYFFALMSGLRRLRAWVFNHELNPDNIRTQLSASAVPVSPADCRTCSEPCEDGHDDYPARFTIDMETQMLGTVSPFRRQIFISTGTIDWDFEIMWKSESLAYYVSKAYRRTPVTPSTATSDVPRISGVFNASDSSQVSILNASHKTISDEPNLETVLVFPDFMLISEVPSTPEGGKLLWDAALDPRIPRILGSGETKFNTWVLPYSCVITFCSHKRRDGRCGISAPKLERAFINALQQRGWTVDSQLEHIIDPPLEQFSGTVAEKDAYIIQSLKELQTAKKALLLFNSHMGGHQYAGNCMIYTPNGASVWYGRVTPHEVDSVVENTIEGGLILPALLRGGLNLSKPGCRTLHDW</sequence>
<reference evidence="1" key="1">
    <citation type="submission" date="2020-05" db="EMBL/GenBank/DDBJ databases">
        <title>Mycena genomes resolve the evolution of fungal bioluminescence.</title>
        <authorList>
            <person name="Tsai I.J."/>
        </authorList>
    </citation>
    <scope>NUCLEOTIDE SEQUENCE</scope>
    <source>
        <strain evidence="1">CCC161011</strain>
    </source>
</reference>
<proteinExistence type="predicted"/>
<evidence type="ECO:0000313" key="1">
    <source>
        <dbReference type="EMBL" id="KAF7360107.1"/>
    </source>
</evidence>
<dbReference type="EMBL" id="JACAZI010000005">
    <property type="protein sequence ID" value="KAF7360107.1"/>
    <property type="molecule type" value="Genomic_DNA"/>
</dbReference>
<gene>
    <name evidence="1" type="ORF">MVEN_00739100</name>
</gene>
<dbReference type="OrthoDB" id="10253744at2759"/>
<dbReference type="AlphaFoldDB" id="A0A8H6YJ93"/>
<comment type="caution">
    <text evidence="1">The sequence shown here is derived from an EMBL/GenBank/DDBJ whole genome shotgun (WGS) entry which is preliminary data.</text>
</comment>
<dbReference type="PANTHER" id="PTHR31902">
    <property type="entry name" value="ACTIN PATCHES DISTAL PROTEIN 1"/>
    <property type="match status" value="1"/>
</dbReference>
<dbReference type="Proteomes" id="UP000620124">
    <property type="component" value="Unassembled WGS sequence"/>
</dbReference>
<dbReference type="CDD" id="cd03062">
    <property type="entry name" value="TRX_Fd_Sucrase"/>
    <property type="match status" value="1"/>
</dbReference>
<dbReference type="InterPro" id="IPR036249">
    <property type="entry name" value="Thioredoxin-like_sf"/>
</dbReference>
<protein>
    <submittedName>
        <fullName evidence="1">Uncharacterized protein</fullName>
    </submittedName>
</protein>
<name>A0A8H6YJ93_9AGAR</name>
<keyword evidence="2" id="KW-1185">Reference proteome</keyword>
<dbReference type="InterPro" id="IPR009737">
    <property type="entry name" value="Aim32/Apd1-like"/>
</dbReference>
<dbReference type="SUPFAM" id="SSF52833">
    <property type="entry name" value="Thioredoxin-like"/>
    <property type="match status" value="1"/>
</dbReference>
<evidence type="ECO:0000313" key="2">
    <source>
        <dbReference type="Proteomes" id="UP000620124"/>
    </source>
</evidence>
<dbReference type="Pfam" id="PF06999">
    <property type="entry name" value="Suc_Fer-like"/>
    <property type="match status" value="1"/>
</dbReference>